<dbReference type="OrthoDB" id="9805628at2"/>
<keyword evidence="5" id="KW-1185">Reference proteome</keyword>
<dbReference type="HOGENOM" id="CLU_020844_4_2_0"/>
<evidence type="ECO:0000256" key="3">
    <source>
        <dbReference type="ARBA" id="ARBA00022898"/>
    </source>
</evidence>
<dbReference type="FunFam" id="3.20.10.10:FF:000002">
    <property type="entry name" value="D-alanine aminotransferase"/>
    <property type="match status" value="1"/>
</dbReference>
<dbReference type="PDB" id="8ONL">
    <property type="method" value="X-ray"/>
    <property type="resolution" value="1.90 A"/>
    <property type="chains" value="A/B=1-275"/>
</dbReference>
<evidence type="ECO:0000256" key="2">
    <source>
        <dbReference type="ARBA" id="ARBA00009320"/>
    </source>
</evidence>
<dbReference type="InterPro" id="IPR001544">
    <property type="entry name" value="Aminotrans_IV"/>
</dbReference>
<feature type="modified residue" description="N6-(pyridoxal phosphate)lysine (covalent)" evidence="6 10">
    <location>
        <position position="142"/>
    </location>
</feature>
<dbReference type="GO" id="GO:0008483">
    <property type="term" value="F:transaminase activity"/>
    <property type="evidence" value="ECO:0007669"/>
    <property type="project" value="UniProtKB-KW"/>
</dbReference>
<dbReference type="GO" id="GO:0046394">
    <property type="term" value="P:carboxylic acid biosynthetic process"/>
    <property type="evidence" value="ECO:0007669"/>
    <property type="project" value="UniProtKB-ARBA"/>
</dbReference>
<dbReference type="PDB" id="8ONM">
    <property type="method" value="X-ray"/>
    <property type="resolution" value="1.85 A"/>
    <property type="chains" value="A/B=1-275"/>
</dbReference>
<dbReference type="InterPro" id="IPR043131">
    <property type="entry name" value="BCAT-like_N"/>
</dbReference>
<dbReference type="RefSeq" id="WP_013049219.1">
    <property type="nucleotide sequence ID" value="NC_014011.1"/>
</dbReference>
<dbReference type="GO" id="GO:0008652">
    <property type="term" value="P:amino acid biosynthetic process"/>
    <property type="evidence" value="ECO:0007669"/>
    <property type="project" value="UniProtKB-ARBA"/>
</dbReference>
<dbReference type="PDB" id="8ONJ">
    <property type="method" value="X-ray"/>
    <property type="resolution" value="1.80 A"/>
    <property type="chains" value="A/B=1-275"/>
</dbReference>
<comment type="similarity">
    <text evidence="2">Belongs to the class-IV pyridoxal-phosphate-dependent aminotransferase family.</text>
</comment>
<accession>D5EHC5</accession>
<dbReference type="Gene3D" id="3.20.10.10">
    <property type="entry name" value="D-amino Acid Aminotransferase, subunit A, domain 2"/>
    <property type="match status" value="1"/>
</dbReference>
<reference evidence="7" key="3">
    <citation type="journal article" date="2023" name="Crystallogr. Rep.">
        <title>3D Structure of D-&amp;#1040;mino Acid &amp;#1058;ransaminase from Aminobacterium colombiense in Complex with D-Cycloserine.</title>
        <authorList>
            <person name="Shilova S.A."/>
            <person name="Matyuta I.O."/>
            <person name="Bezsudnova E.Y."/>
            <person name="Minyaev M.E."/>
            <person name="Nikolaeva A.Y."/>
            <person name="Popov V.O."/>
            <person name="Boyko K.M."/>
        </authorList>
    </citation>
    <scope>X-RAY CRYSTALLOGRAPHY (1.90 ANGSTROMS)</scope>
</reference>
<evidence type="ECO:0000256" key="1">
    <source>
        <dbReference type="ARBA" id="ARBA00001933"/>
    </source>
</evidence>
<evidence type="ECO:0007829" key="7">
    <source>
        <dbReference type="PDB" id="8AIE"/>
    </source>
</evidence>
<feature type="binding site" evidence="6 8">
    <location>
        <position position="199"/>
    </location>
    <ligand>
        <name>pyridoxal 5'-phosphate</name>
        <dbReference type="ChEBI" id="CHEBI:597326"/>
    </ligand>
</feature>
<evidence type="ECO:0007829" key="9">
    <source>
        <dbReference type="PDB" id="8AYK"/>
    </source>
</evidence>
<proteinExistence type="evidence at protein level"/>
<reference evidence="6 9" key="4">
    <citation type="journal article" date="2023" name="Molecules">
        <title>To the Understanding of Catalysis by D-Amino Acid Transaminases: A Case Study of the Enzyme from &lt;i&gt;Aminobacterium colombiense&lt;/i&gt;.</title>
        <authorList>
            <person name="Shilova S.A."/>
            <person name="Khrenova M.G."/>
            <person name="Matyuta I.O."/>
            <person name="Nikolaeva A.Y."/>
            <person name="Rakitina T.V."/>
            <person name="Klyachko N.L."/>
            <person name="Minyaev M.E."/>
            <person name="Boyko K.M."/>
            <person name="Popov V.O."/>
            <person name="Bezsudnova E.Y."/>
        </authorList>
    </citation>
    <scope>X-RAY CRYSTALLOGRAPHY (1.90 ANGSTROMS) IN COMPLEX WITH PYRIDOXAL 5'-PHOSPHATE</scope>
    <scope>PYRIDOXAL PHOSPHATE AT LYS-142</scope>
</reference>
<dbReference type="AlphaFoldDB" id="D5EHC5"/>
<reference evidence="8 10" key="2">
    <citation type="journal article" date="2023" name="Biochem. J.">
        <title>In search for structural targets for engineering d-amino acid transaminase: modulation of pH optimum and substrate specificity.</title>
        <authorList>
            <person name="Shilova S.A."/>
            <person name="Matyuta I.O."/>
            <person name="Khrenova M.G."/>
            <person name="Nikolaeva A.Y."/>
            <person name="Klyachko N.L."/>
            <person name="Minyaev M.E."/>
            <person name="Khomutov A.R."/>
            <person name="Boyko K.M."/>
            <person name="Popov V.O."/>
            <person name="Bezsudnova E.Y."/>
        </authorList>
    </citation>
    <scope>X-RAY CRYSTALLOGRAPHY (1.75 ANGSTROMS) IN COMPLEX WITH PYRIDOXAL 5'-PHOSPHATE</scope>
    <scope>PYRIDOXAL PHOSPHATE AT LYS-142</scope>
</reference>
<organism evidence="4 5">
    <name type="scientific">Aminobacterium colombiense (strain DSM 12261 / ALA-1)</name>
    <dbReference type="NCBI Taxonomy" id="572547"/>
    <lineage>
        <taxon>Bacteria</taxon>
        <taxon>Thermotogati</taxon>
        <taxon>Synergistota</taxon>
        <taxon>Synergistia</taxon>
        <taxon>Synergistales</taxon>
        <taxon>Aminobacteriaceae</taxon>
        <taxon>Aminobacterium</taxon>
    </lineage>
</organism>
<feature type="binding site" evidence="6 8">
    <location>
        <position position="198"/>
    </location>
    <ligand>
        <name>pyridoxal 5'-phosphate</name>
        <dbReference type="ChEBI" id="CHEBI:597326"/>
    </ligand>
</feature>
<dbReference type="eggNOG" id="COG0115">
    <property type="taxonomic scope" value="Bacteria"/>
</dbReference>
<dbReference type="CDD" id="cd00449">
    <property type="entry name" value="PLPDE_IV"/>
    <property type="match status" value="1"/>
</dbReference>
<dbReference type="EMBL" id="CP001997">
    <property type="protein sequence ID" value="ADE57957.1"/>
    <property type="molecule type" value="Genomic_DNA"/>
</dbReference>
<evidence type="ECO:0007829" key="11">
    <source>
        <dbReference type="PDB" id="8ONM"/>
    </source>
</evidence>
<dbReference type="PDB" id="8AIE">
    <property type="method" value="X-ray"/>
    <property type="resolution" value="1.90 A"/>
    <property type="chains" value="A/B=1-275"/>
</dbReference>
<reference evidence="11" key="5">
    <citation type="submission" date="2023-04" db="PDB data bank">
        <title>Probing of the structural and catalytic roles of the residues in the active site of transaminase from Aminobacterium colombiense.</title>
        <authorList>
            <person name="Shilova S.A."/>
            <person name="Khrenova M.G."/>
            <person name="Matyuta I.O."/>
            <person name="Nikolaeva A.Y."/>
            <person name="Klyachko N.L."/>
            <person name="Minyaev M.E."/>
            <person name="Boyko K.M."/>
            <person name="Popov V.O."/>
            <person name="Bezsudnova E.Y."/>
        </authorList>
    </citation>
    <scope>X-RAY CRYSTALLOGRAPHY (1.85 ANGSTROMS)</scope>
</reference>
<dbReference type="InterPro" id="IPR050571">
    <property type="entry name" value="Class-IV_PLP-Dep_Aminotrnsfr"/>
</dbReference>
<feature type="binding site" evidence="6 8">
    <location>
        <position position="146"/>
    </location>
    <ligand>
        <name>pyridoxal 5'-phosphate</name>
        <dbReference type="ChEBI" id="CHEBI:597326"/>
    </ligand>
</feature>
<dbReference type="PDB" id="8AHR">
    <property type="method" value="X-ray"/>
    <property type="resolution" value="1.90 A"/>
    <property type="chains" value="A/B=1-275"/>
</dbReference>
<gene>
    <name evidence="4" type="ordered locus">Amico_1844</name>
</gene>
<feature type="binding site" evidence="6 8">
    <location>
        <position position="51"/>
    </location>
    <ligand>
        <name>pyridoxal 5'-phosphate</name>
        <dbReference type="ChEBI" id="CHEBI:597326"/>
    </ligand>
</feature>
<dbReference type="InterPro" id="IPR043132">
    <property type="entry name" value="BCAT-like_C"/>
</dbReference>
<keyword evidence="4" id="KW-0032">Aminotransferase</keyword>
<name>D5EHC5_AMICL</name>
<evidence type="ECO:0007829" key="10">
    <source>
        <dbReference type="PDB" id="8ONJ"/>
    </source>
</evidence>
<evidence type="ECO:0000313" key="4">
    <source>
        <dbReference type="EMBL" id="ADE57957.1"/>
    </source>
</evidence>
<dbReference type="Proteomes" id="UP000002366">
    <property type="component" value="Chromosome"/>
</dbReference>
<feature type="binding site" evidence="6 8">
    <location>
        <position position="235"/>
    </location>
    <ligand>
        <name>pyridoxal 5'-phosphate</name>
        <dbReference type="ChEBI" id="CHEBI:597326"/>
    </ligand>
</feature>
<dbReference type="PANTHER" id="PTHR42743">
    <property type="entry name" value="AMINO-ACID AMINOTRANSFERASE"/>
    <property type="match status" value="1"/>
</dbReference>
<comment type="cofactor">
    <cofactor evidence="1">
        <name>pyridoxal 5'-phosphate</name>
        <dbReference type="ChEBI" id="CHEBI:597326"/>
    </cofactor>
</comment>
<sequence length="275" mass="30743">MNLCYIDGKFLPLEEAKLPVTDLIIQRGVGVFETISTHSRRPLMLTPHLKRLEGSATASSIVMPATLDEMARIIREGIKKMGCETMVRPYITGGDSFGKDHLFSSSRYFVIFEEIRKPDPILYEKGVALHPINAERYLPSTKSINYMLSFTGQRDSKGAYEILYCPEGEIVEGSHSTFFLIKNGHLITAPTSRALSGTTRQIVLELARRGNIQVEERCPLLTELPEAEEAFITGTVKELLPVVRIGDQIIGNGVPGKLTKHLHQVYLSSIVEWLE</sequence>
<evidence type="ECO:0007829" key="6">
    <source>
        <dbReference type="PDB" id="8AHR"/>
    </source>
</evidence>
<dbReference type="PDB" id="8AYJ">
    <property type="method" value="X-ray"/>
    <property type="resolution" value="1.75 A"/>
    <property type="chains" value="A/B=1-275"/>
</dbReference>
<dbReference type="KEGG" id="aco:Amico_1844"/>
<dbReference type="Gene3D" id="3.30.470.10">
    <property type="match status" value="1"/>
</dbReference>
<keyword evidence="3" id="KW-0663">Pyridoxal phosphate</keyword>
<evidence type="ECO:0007829" key="8">
    <source>
        <dbReference type="PDB" id="8AYJ"/>
    </source>
</evidence>
<dbReference type="PDB" id="8AYK">
    <property type="method" value="X-ray"/>
    <property type="resolution" value="1.90 A"/>
    <property type="chains" value="A/B=1-275"/>
</dbReference>
<protein>
    <submittedName>
        <fullName evidence="4">Aminotransferase class IV</fullName>
    </submittedName>
</protein>
<evidence type="ECO:0000313" key="5">
    <source>
        <dbReference type="Proteomes" id="UP000002366"/>
    </source>
</evidence>
<dbReference type="Pfam" id="PF01063">
    <property type="entry name" value="Aminotran_4"/>
    <property type="match status" value="1"/>
</dbReference>
<dbReference type="InterPro" id="IPR036038">
    <property type="entry name" value="Aminotransferase-like"/>
</dbReference>
<dbReference type="PDB" id="8ONN">
    <property type="method" value="X-ray"/>
    <property type="resolution" value="2.10 A"/>
    <property type="chains" value="A/B/C/D/E=1-275"/>
</dbReference>
<dbReference type="SUPFAM" id="SSF56752">
    <property type="entry name" value="D-aminoacid aminotransferase-like PLP-dependent enzymes"/>
    <property type="match status" value="1"/>
</dbReference>
<keyword evidence="6 7" id="KW-0002">3D-structure</keyword>
<keyword evidence="4" id="KW-0808">Transferase</keyword>
<dbReference type="SMR" id="D5EHC5"/>
<reference evidence="4 5" key="1">
    <citation type="journal article" date="2010" name="Stand. Genomic Sci.">
        <title>Complete genome sequence of Aminobacterium colombiense type strain (ALA-1).</title>
        <authorList>
            <person name="Chertkov O."/>
            <person name="Sikorski J."/>
            <person name="Brambilla E."/>
            <person name="Lapidus A."/>
            <person name="Copeland A."/>
            <person name="Glavina Del Rio T."/>
            <person name="Nolan M."/>
            <person name="Lucas S."/>
            <person name="Tice H."/>
            <person name="Cheng J.F."/>
            <person name="Han C."/>
            <person name="Detter J.C."/>
            <person name="Bruce D."/>
            <person name="Tapia R."/>
            <person name="Goodwin L."/>
            <person name="Pitluck S."/>
            <person name="Liolios K."/>
            <person name="Ivanova N."/>
            <person name="Mavromatis K."/>
            <person name="Ovchinnikova G."/>
            <person name="Pati A."/>
            <person name="Chen A."/>
            <person name="Palaniappan K."/>
            <person name="Land M."/>
            <person name="Hauser L."/>
            <person name="Chang Y.J."/>
            <person name="Jeffries C.D."/>
            <person name="Spring S."/>
            <person name="Rohde M."/>
            <person name="Goker M."/>
            <person name="Bristow J."/>
            <person name="Eisen J.A."/>
            <person name="Markowitz V."/>
            <person name="Hugenholtz P."/>
            <person name="Kyrpides N.C."/>
            <person name="Klenk H.P."/>
        </authorList>
    </citation>
    <scope>NUCLEOTIDE SEQUENCE [LARGE SCALE GENOMIC DNA]</scope>
    <source>
        <strain evidence="5">DSM 12261 / ALA-1</strain>
    </source>
</reference>
<dbReference type="PANTHER" id="PTHR42743:SF11">
    <property type="entry name" value="AMINODEOXYCHORISMATE LYASE"/>
    <property type="match status" value="1"/>
</dbReference>
<dbReference type="STRING" id="572547.Amico_1844"/>